<evidence type="ECO:0000313" key="2">
    <source>
        <dbReference type="EMBL" id="QDS35013.1"/>
    </source>
</evidence>
<protein>
    <submittedName>
        <fullName evidence="2">M23 family metallopeptidase</fullName>
    </submittedName>
</protein>
<proteinExistence type="predicted"/>
<accession>A0A517I7Z1</accession>
<dbReference type="AlphaFoldDB" id="A0A517I7Z1"/>
<sequence length="105" mass="11447">MKGLKVGILSLALAISAVVSTGNGTAYASGINPYDDINWYWVTTDYELSRGYSEDHKGMDITVNKEPVYSPQKGTVLSAGYWTSAGNYVAIETKDRDPDTEKTCN</sequence>
<dbReference type="Proteomes" id="UP000317713">
    <property type="component" value="Chromosome"/>
</dbReference>
<evidence type="ECO:0000256" key="1">
    <source>
        <dbReference type="SAM" id="SignalP"/>
    </source>
</evidence>
<reference evidence="2 3" key="1">
    <citation type="submission" date="2019-07" db="EMBL/GenBank/DDBJ databases">
        <title>Characterization of Brevibacillus brevis HK544, as a potential biocontrol agent.</title>
        <authorList>
            <person name="Kim H."/>
        </authorList>
    </citation>
    <scope>NUCLEOTIDE SEQUENCE [LARGE SCALE GENOMIC DNA]</scope>
    <source>
        <strain evidence="2 3">HK544</strain>
    </source>
</reference>
<dbReference type="RefSeq" id="WP_144616688.1">
    <property type="nucleotide sequence ID" value="NZ_CP042161.1"/>
</dbReference>
<feature type="chain" id="PRO_5021751790" evidence="1">
    <location>
        <begin position="29"/>
        <end position="105"/>
    </location>
</feature>
<name>A0A517I7Z1_BREBE</name>
<dbReference type="SUPFAM" id="SSF51261">
    <property type="entry name" value="Duplicated hybrid motif"/>
    <property type="match status" value="1"/>
</dbReference>
<organism evidence="2 3">
    <name type="scientific">Brevibacillus brevis</name>
    <name type="common">Bacillus brevis</name>
    <dbReference type="NCBI Taxonomy" id="1393"/>
    <lineage>
        <taxon>Bacteria</taxon>
        <taxon>Bacillati</taxon>
        <taxon>Bacillota</taxon>
        <taxon>Bacilli</taxon>
        <taxon>Bacillales</taxon>
        <taxon>Paenibacillaceae</taxon>
        <taxon>Brevibacillus</taxon>
    </lineage>
</organism>
<dbReference type="InterPro" id="IPR011055">
    <property type="entry name" value="Dup_hybrid_motif"/>
</dbReference>
<evidence type="ECO:0000313" key="3">
    <source>
        <dbReference type="Proteomes" id="UP000317713"/>
    </source>
</evidence>
<gene>
    <name evidence="2" type="ORF">FPS98_13950</name>
</gene>
<keyword evidence="1" id="KW-0732">Signal</keyword>
<feature type="signal peptide" evidence="1">
    <location>
        <begin position="1"/>
        <end position="28"/>
    </location>
</feature>
<dbReference type="EMBL" id="CP042161">
    <property type="protein sequence ID" value="QDS35013.1"/>
    <property type="molecule type" value="Genomic_DNA"/>
</dbReference>
<dbReference type="Gene3D" id="2.70.70.10">
    <property type="entry name" value="Glucose Permease (Domain IIA)"/>
    <property type="match status" value="1"/>
</dbReference>